<accession>A0A291B7U3</accession>
<name>A0A291B7U3_9GAMM</name>
<dbReference type="KEGG" id="elux:BTN50_0534"/>
<dbReference type="Proteomes" id="UP000218160">
    <property type="component" value="Chromosome 1"/>
</dbReference>
<dbReference type="EMBL" id="CP020660">
    <property type="protein sequence ID" value="ATF09061.1"/>
    <property type="molecule type" value="Genomic_DNA"/>
</dbReference>
<keyword evidence="2" id="KW-1185">Reference proteome</keyword>
<proteinExistence type="predicted"/>
<evidence type="ECO:0000313" key="1">
    <source>
        <dbReference type="EMBL" id="ATF09061.1"/>
    </source>
</evidence>
<organism evidence="1 2">
    <name type="scientific">Candidatus Enterovibrio altilux</name>
    <dbReference type="NCBI Taxonomy" id="1927128"/>
    <lineage>
        <taxon>Bacteria</taxon>
        <taxon>Pseudomonadati</taxon>
        <taxon>Pseudomonadota</taxon>
        <taxon>Gammaproteobacteria</taxon>
        <taxon>Vibrionales</taxon>
        <taxon>Vibrionaceae</taxon>
        <taxon>Enterovibrio</taxon>
    </lineage>
</organism>
<reference evidence="2" key="1">
    <citation type="submission" date="2017-04" db="EMBL/GenBank/DDBJ databases">
        <title>Genome evolution of the luminous symbionts of deep sea anglerfish.</title>
        <authorList>
            <person name="Hendry T.A."/>
        </authorList>
    </citation>
    <scope>NUCLEOTIDE SEQUENCE [LARGE SCALE GENOMIC DNA]</scope>
</reference>
<dbReference type="AlphaFoldDB" id="A0A291B7U3"/>
<protein>
    <submittedName>
        <fullName evidence="1">Uncharacterized protein</fullName>
    </submittedName>
</protein>
<evidence type="ECO:0000313" key="2">
    <source>
        <dbReference type="Proteomes" id="UP000218160"/>
    </source>
</evidence>
<sequence>MLKVKKIFRRDIKVKGLQYPDWQNLRMIKVLNKLIGLGMPKI</sequence>
<gene>
    <name evidence="1" type="ORF">BTN50_0534</name>
</gene>